<dbReference type="OrthoDB" id="1452621at2"/>
<dbReference type="Proteomes" id="UP000184240">
    <property type="component" value="Unassembled WGS sequence"/>
</dbReference>
<evidence type="ECO:0000313" key="3">
    <source>
        <dbReference type="Proteomes" id="UP000184240"/>
    </source>
</evidence>
<keyword evidence="4" id="KW-1185">Reference proteome</keyword>
<dbReference type="EMBL" id="QOVN01000005">
    <property type="protein sequence ID" value="RXG28185.1"/>
    <property type="molecule type" value="Genomic_DNA"/>
</dbReference>
<name>A0A1M5Z813_9FLAO</name>
<reference evidence="3" key="2">
    <citation type="submission" date="2016-11" db="EMBL/GenBank/DDBJ databases">
        <authorList>
            <person name="Varghese N."/>
            <person name="Submissions S."/>
        </authorList>
    </citation>
    <scope>NUCLEOTIDE SEQUENCE [LARGE SCALE GENOMIC DNA]</scope>
    <source>
        <strain evidence="3">DSM 19859</strain>
    </source>
</reference>
<dbReference type="EMBL" id="FQXT01000005">
    <property type="protein sequence ID" value="SHI20387.1"/>
    <property type="molecule type" value="Genomic_DNA"/>
</dbReference>
<evidence type="ECO:0000313" key="2">
    <source>
        <dbReference type="EMBL" id="SHI20387.1"/>
    </source>
</evidence>
<reference evidence="1 4" key="3">
    <citation type="submission" date="2018-07" db="EMBL/GenBank/DDBJ databases">
        <title>Leeuwenhoekiella genomics.</title>
        <authorList>
            <person name="Tahon G."/>
            <person name="Willems A."/>
        </authorList>
    </citation>
    <scope>NUCLEOTIDE SEQUENCE [LARGE SCALE GENOMIC DNA]</scope>
    <source>
        <strain evidence="1 4">LMG 24856</strain>
    </source>
</reference>
<organism evidence="2 3">
    <name type="scientific">Leeuwenhoekiella palythoae</name>
    <dbReference type="NCBI Taxonomy" id="573501"/>
    <lineage>
        <taxon>Bacteria</taxon>
        <taxon>Pseudomonadati</taxon>
        <taxon>Bacteroidota</taxon>
        <taxon>Flavobacteriia</taxon>
        <taxon>Flavobacteriales</taxon>
        <taxon>Flavobacteriaceae</taxon>
        <taxon>Leeuwenhoekiella</taxon>
    </lineage>
</organism>
<dbReference type="STRING" id="573501.SAMN04487999_2751"/>
<dbReference type="RefSeq" id="WP_128755732.1">
    <property type="nucleotide sequence ID" value="NZ_FQXT01000005.1"/>
</dbReference>
<evidence type="ECO:0000313" key="4">
    <source>
        <dbReference type="Proteomes" id="UP000290037"/>
    </source>
</evidence>
<dbReference type="AlphaFoldDB" id="A0A1M5Z813"/>
<evidence type="ECO:0000313" key="1">
    <source>
        <dbReference type="EMBL" id="RXG28185.1"/>
    </source>
</evidence>
<dbReference type="Proteomes" id="UP000290037">
    <property type="component" value="Unassembled WGS sequence"/>
</dbReference>
<protein>
    <submittedName>
        <fullName evidence="2">Uncharacterized protein</fullName>
    </submittedName>
</protein>
<proteinExistence type="predicted"/>
<accession>A0A1M5Z813</accession>
<sequence>MLELQITNTTDYKLLIDRIEQILIPSKITITAEATTPILLDSDKSVEGTSAIHKYLDELESFSKQWYACRCDMFP</sequence>
<reference evidence="2" key="1">
    <citation type="submission" date="2016-11" db="EMBL/GenBank/DDBJ databases">
        <authorList>
            <person name="Jaros S."/>
            <person name="Januszkiewicz K."/>
            <person name="Wedrychowicz H."/>
        </authorList>
    </citation>
    <scope>NUCLEOTIDE SEQUENCE [LARGE SCALE GENOMIC DNA]</scope>
    <source>
        <strain evidence="2">DSM 19859</strain>
    </source>
</reference>
<gene>
    <name evidence="1" type="ORF">DSM01_2694</name>
    <name evidence="2" type="ORF">SAMN04487999_2751</name>
</gene>